<dbReference type="Pfam" id="PF18345">
    <property type="entry name" value="zf_CCCH_4"/>
    <property type="match status" value="1"/>
</dbReference>
<keyword evidence="3" id="KW-0677">Repeat</keyword>
<dbReference type="Pfam" id="PF00397">
    <property type="entry name" value="WW"/>
    <property type="match status" value="1"/>
</dbReference>
<proteinExistence type="predicted"/>
<evidence type="ECO:0000313" key="9">
    <source>
        <dbReference type="EMBL" id="CAD2215358.1"/>
    </source>
</evidence>
<dbReference type="Proteomes" id="UP000515908">
    <property type="component" value="Chromosome 05"/>
</dbReference>
<evidence type="ECO:0000256" key="5">
    <source>
        <dbReference type="ARBA" id="ARBA00022833"/>
    </source>
</evidence>
<organism evidence="9 10">
    <name type="scientific">Angomonas deanei</name>
    <dbReference type="NCBI Taxonomy" id="59799"/>
    <lineage>
        <taxon>Eukaryota</taxon>
        <taxon>Discoba</taxon>
        <taxon>Euglenozoa</taxon>
        <taxon>Kinetoplastea</taxon>
        <taxon>Metakinetoplastina</taxon>
        <taxon>Trypanosomatida</taxon>
        <taxon>Trypanosomatidae</taxon>
        <taxon>Strigomonadinae</taxon>
        <taxon>Angomonas</taxon>
    </lineage>
</organism>
<keyword evidence="10" id="KW-1185">Reference proteome</keyword>
<dbReference type="PANTHER" id="PTHR47522">
    <property type="entry name" value="SALVADOR FAMILY WW DOMAIN-CONTAINING PROTEIN 1"/>
    <property type="match status" value="1"/>
</dbReference>
<dbReference type="InterPro" id="IPR000571">
    <property type="entry name" value="Znf_CCCH"/>
</dbReference>
<dbReference type="GO" id="GO:0035329">
    <property type="term" value="P:hippo signaling"/>
    <property type="evidence" value="ECO:0007669"/>
    <property type="project" value="InterPro"/>
</dbReference>
<keyword evidence="4 6" id="KW-0863">Zinc-finger</keyword>
<protein>
    <submittedName>
        <fullName evidence="9">WW domain/Zinc finger C-x8-C-x5-C-x3-H type (And similar), putative</fullName>
    </submittedName>
</protein>
<dbReference type="InterPro" id="IPR030030">
    <property type="entry name" value="Sav"/>
</dbReference>
<keyword evidence="1" id="KW-0597">Phosphoprotein</keyword>
<dbReference type="EMBL" id="LR877149">
    <property type="protein sequence ID" value="CAD2215358.1"/>
    <property type="molecule type" value="Genomic_DNA"/>
</dbReference>
<sequence>MNNNYRYKPALPQGWEEAYTPDGNLYYIDHNTKTTHWSCPGVDSQYGRQTYGRRQGIDKEKRKSKMCIYWEKSGSCAWGDRCAFAHGAEELTAPETDGQ</sequence>
<evidence type="ECO:0000256" key="6">
    <source>
        <dbReference type="PROSITE-ProRule" id="PRU00723"/>
    </source>
</evidence>
<name>A0A7G2C6B0_9TRYP</name>
<accession>A0A7G2C6B0</accession>
<feature type="zinc finger region" description="C3H1-type" evidence="6">
    <location>
        <begin position="61"/>
        <end position="89"/>
    </location>
</feature>
<evidence type="ECO:0000256" key="4">
    <source>
        <dbReference type="ARBA" id="ARBA00022771"/>
    </source>
</evidence>
<dbReference type="GO" id="GO:0060090">
    <property type="term" value="F:molecular adaptor activity"/>
    <property type="evidence" value="ECO:0007669"/>
    <property type="project" value="InterPro"/>
</dbReference>
<dbReference type="PROSITE" id="PS50020">
    <property type="entry name" value="WW_DOMAIN_2"/>
    <property type="match status" value="1"/>
</dbReference>
<evidence type="ECO:0000256" key="2">
    <source>
        <dbReference type="ARBA" id="ARBA00022723"/>
    </source>
</evidence>
<feature type="domain" description="C3H1-type" evidence="8">
    <location>
        <begin position="61"/>
        <end position="89"/>
    </location>
</feature>
<dbReference type="AlphaFoldDB" id="A0A7G2C6B0"/>
<dbReference type="Gene3D" id="2.20.70.10">
    <property type="match status" value="1"/>
</dbReference>
<reference evidence="9 10" key="1">
    <citation type="submission" date="2020-08" db="EMBL/GenBank/DDBJ databases">
        <authorList>
            <person name="Newling K."/>
            <person name="Davey J."/>
            <person name="Forrester S."/>
        </authorList>
    </citation>
    <scope>NUCLEOTIDE SEQUENCE [LARGE SCALE GENOMIC DNA]</scope>
    <source>
        <strain evidence="10">Crithidia deanei Carvalho (ATCC PRA-265)</strain>
    </source>
</reference>
<dbReference type="FunFam" id="2.20.70.10:FF:000035">
    <property type="entry name" value="Salvador homolog 1 (Drosophila)"/>
    <property type="match status" value="1"/>
</dbReference>
<dbReference type="PANTHER" id="PTHR47522:SF2">
    <property type="entry name" value="PROTEIN SALVADOR HOMOLOG 1"/>
    <property type="match status" value="1"/>
</dbReference>
<dbReference type="SUPFAM" id="SSF90229">
    <property type="entry name" value="CCCH zinc finger"/>
    <property type="match status" value="1"/>
</dbReference>
<dbReference type="Gene3D" id="4.10.1000.10">
    <property type="entry name" value="Zinc finger, CCCH-type"/>
    <property type="match status" value="1"/>
</dbReference>
<keyword evidence="5 6" id="KW-0862">Zinc</keyword>
<feature type="domain" description="WW" evidence="7">
    <location>
        <begin position="9"/>
        <end position="42"/>
    </location>
</feature>
<dbReference type="GO" id="GO:0051252">
    <property type="term" value="P:regulation of RNA metabolic process"/>
    <property type="evidence" value="ECO:0007669"/>
    <property type="project" value="UniProtKB-ARBA"/>
</dbReference>
<evidence type="ECO:0000256" key="3">
    <source>
        <dbReference type="ARBA" id="ARBA00022737"/>
    </source>
</evidence>
<evidence type="ECO:0000259" key="7">
    <source>
        <dbReference type="PROSITE" id="PS50020"/>
    </source>
</evidence>
<dbReference type="CDD" id="cd00201">
    <property type="entry name" value="WW"/>
    <property type="match status" value="1"/>
</dbReference>
<dbReference type="GO" id="GO:0010468">
    <property type="term" value="P:regulation of gene expression"/>
    <property type="evidence" value="ECO:0007669"/>
    <property type="project" value="UniProtKB-ARBA"/>
</dbReference>
<dbReference type="PROSITE" id="PS50103">
    <property type="entry name" value="ZF_C3H1"/>
    <property type="match status" value="1"/>
</dbReference>
<dbReference type="GO" id="GO:0008285">
    <property type="term" value="P:negative regulation of cell population proliferation"/>
    <property type="evidence" value="ECO:0007669"/>
    <property type="project" value="TreeGrafter"/>
</dbReference>
<dbReference type="SMART" id="SM00356">
    <property type="entry name" value="ZnF_C3H1"/>
    <property type="match status" value="1"/>
</dbReference>
<dbReference type="GO" id="GO:0005829">
    <property type="term" value="C:cytosol"/>
    <property type="evidence" value="ECO:0007669"/>
    <property type="project" value="TreeGrafter"/>
</dbReference>
<dbReference type="InterPro" id="IPR036855">
    <property type="entry name" value="Znf_CCCH_sf"/>
</dbReference>
<dbReference type="VEuPathDB" id="TriTrypDB:ADEAN_000281300"/>
<evidence type="ECO:0000313" key="10">
    <source>
        <dbReference type="Proteomes" id="UP000515908"/>
    </source>
</evidence>
<dbReference type="InterPro" id="IPR036020">
    <property type="entry name" value="WW_dom_sf"/>
</dbReference>
<dbReference type="OrthoDB" id="2020426at2759"/>
<dbReference type="SUPFAM" id="SSF51045">
    <property type="entry name" value="WW domain"/>
    <property type="match status" value="1"/>
</dbReference>
<dbReference type="SMART" id="SM00456">
    <property type="entry name" value="WW"/>
    <property type="match status" value="1"/>
</dbReference>
<dbReference type="GO" id="GO:0008270">
    <property type="term" value="F:zinc ion binding"/>
    <property type="evidence" value="ECO:0007669"/>
    <property type="project" value="UniProtKB-KW"/>
</dbReference>
<evidence type="ECO:0000256" key="1">
    <source>
        <dbReference type="ARBA" id="ARBA00022553"/>
    </source>
</evidence>
<keyword evidence="2 6" id="KW-0479">Metal-binding</keyword>
<dbReference type="FunFam" id="4.10.1000.10:FF:000003">
    <property type="entry name" value="Zinc finger CCCH domain-containing protein"/>
    <property type="match status" value="1"/>
</dbReference>
<gene>
    <name evidence="9" type="ORF">ADEAN_000281300</name>
</gene>
<dbReference type="InterPro" id="IPR001202">
    <property type="entry name" value="WW_dom"/>
</dbReference>
<evidence type="ECO:0000259" key="8">
    <source>
        <dbReference type="PROSITE" id="PS50103"/>
    </source>
</evidence>